<dbReference type="InterPro" id="IPR029144">
    <property type="entry name" value="Thr_synth_N"/>
</dbReference>
<name>K2PJI4_9HYPH</name>
<reference evidence="12 13" key="1">
    <citation type="journal article" date="2012" name="J. Bacteriol.">
        <title>Genome Sequence of Nitratireductor indicus Type Strain C115.</title>
        <authorList>
            <person name="Lai Q."/>
            <person name="Li G."/>
            <person name="Yu Z."/>
            <person name="Shao Z."/>
        </authorList>
    </citation>
    <scope>NUCLEOTIDE SEQUENCE [LARGE SCALE GENOMIC DNA]</scope>
    <source>
        <strain evidence="12 13">C115</strain>
    </source>
</reference>
<dbReference type="NCBIfam" id="TIGR00260">
    <property type="entry name" value="thrC"/>
    <property type="match status" value="1"/>
</dbReference>
<dbReference type="InterPro" id="IPR004450">
    <property type="entry name" value="Thr_synthase-like"/>
</dbReference>
<evidence type="ECO:0000256" key="2">
    <source>
        <dbReference type="ARBA" id="ARBA00005517"/>
    </source>
</evidence>
<comment type="catalytic activity">
    <reaction evidence="8">
        <text>O-phospho-L-homoserine + H2O = L-threonine + phosphate</text>
        <dbReference type="Rhea" id="RHEA:10840"/>
        <dbReference type="ChEBI" id="CHEBI:15377"/>
        <dbReference type="ChEBI" id="CHEBI:43474"/>
        <dbReference type="ChEBI" id="CHEBI:57590"/>
        <dbReference type="ChEBI" id="CHEBI:57926"/>
        <dbReference type="EC" id="4.2.3.1"/>
    </reaction>
</comment>
<proteinExistence type="inferred from homology"/>
<evidence type="ECO:0000259" key="11">
    <source>
        <dbReference type="Pfam" id="PF14821"/>
    </source>
</evidence>
<evidence type="ECO:0000256" key="10">
    <source>
        <dbReference type="PIRSR" id="PIRSR604450-51"/>
    </source>
</evidence>
<dbReference type="EMBL" id="AMSI01000011">
    <property type="protein sequence ID" value="EKF41327.1"/>
    <property type="molecule type" value="Genomic_DNA"/>
</dbReference>
<keyword evidence="5 10" id="KW-0663">Pyridoxal phosphate</keyword>
<feature type="modified residue" description="N6-(pyridoxal phosphate)lysine" evidence="10">
    <location>
        <position position="114"/>
    </location>
</feature>
<dbReference type="PANTHER" id="PTHR42690:SF1">
    <property type="entry name" value="THREONINE SYNTHASE-LIKE 2"/>
    <property type="match status" value="1"/>
</dbReference>
<dbReference type="InterPro" id="IPR051166">
    <property type="entry name" value="Threonine_Synthase"/>
</dbReference>
<sequence>MATDYISTRGNAPALGFSDAMLAGLARDGGLYVPREWPHFSKDELRAMRGLSYTEIALKVLSPFIGDEIAPATLKRIVEESYATFRHPAVCPLVQTDANEFILELFHGPTLAFKDVAMQLLARLMDHVLSERGERVTIVGATSGDTGGAAIEAFANKDRADVFILFPEGRVSPVQQRQMTTSGASNVHAIAVKGTFDDCQGLLKDMFNDHRFRDEVALSGVNSINWARVMAQIVYYFTAAASLGGPDRAISFTVPTGNFGDIFAGYAAKRMGLPIDRLVVATNDNDILARALATGEYSTREVIATTSPSMDIQVSSNFERLLYFASGGNAQEIQGYMDSLKQSGAFTITPETLKAIRADFAAGSSNMEATAQTIRSVWKDSGYLLDPHTATGMKVSRSQAASAVPMVVLSTAHPAKFPKAVEQASGVVPALPEWLGDLMDREETFTVLPSDLKLLEDYVLGRARAAR</sequence>
<dbReference type="PANTHER" id="PTHR42690">
    <property type="entry name" value="THREONINE SYNTHASE FAMILY MEMBER"/>
    <property type="match status" value="1"/>
</dbReference>
<dbReference type="GO" id="GO:0030170">
    <property type="term" value="F:pyridoxal phosphate binding"/>
    <property type="evidence" value="ECO:0007669"/>
    <property type="project" value="InterPro"/>
</dbReference>
<dbReference type="InterPro" id="IPR000634">
    <property type="entry name" value="Ser/Thr_deHydtase_PyrdxlP-BS"/>
</dbReference>
<keyword evidence="4" id="KW-0028">Amino-acid biosynthesis</keyword>
<keyword evidence="13" id="KW-1185">Reference proteome</keyword>
<dbReference type="InterPro" id="IPR037158">
    <property type="entry name" value="Thr_synth_N_sf"/>
</dbReference>
<feature type="domain" description="Threonine synthase N-terminal" evidence="11">
    <location>
        <begin position="5"/>
        <end position="82"/>
    </location>
</feature>
<organism evidence="12 13">
    <name type="scientific">Nitratireductor indicus C115</name>
    <dbReference type="NCBI Taxonomy" id="1231190"/>
    <lineage>
        <taxon>Bacteria</taxon>
        <taxon>Pseudomonadati</taxon>
        <taxon>Pseudomonadota</taxon>
        <taxon>Alphaproteobacteria</taxon>
        <taxon>Hyphomicrobiales</taxon>
        <taxon>Phyllobacteriaceae</taxon>
        <taxon>Nitratireductor</taxon>
    </lineage>
</organism>
<comment type="cofactor">
    <cofactor evidence="1 10">
        <name>pyridoxal 5'-phosphate</name>
        <dbReference type="ChEBI" id="CHEBI:597326"/>
    </cofactor>
</comment>
<evidence type="ECO:0000256" key="5">
    <source>
        <dbReference type="ARBA" id="ARBA00022898"/>
    </source>
</evidence>
<dbReference type="STRING" id="721133.SAMN05216176_111151"/>
<gene>
    <name evidence="12" type="ORF">NA8A_15786</name>
</gene>
<dbReference type="GO" id="GO:0009088">
    <property type="term" value="P:threonine biosynthetic process"/>
    <property type="evidence" value="ECO:0007669"/>
    <property type="project" value="UniProtKB-UniRule"/>
</dbReference>
<dbReference type="Pfam" id="PF24857">
    <property type="entry name" value="THR4_C"/>
    <property type="match status" value="1"/>
</dbReference>
<dbReference type="AlphaFoldDB" id="K2PJI4"/>
<dbReference type="UniPathway" id="UPA00050">
    <property type="reaction ID" value="UER00065"/>
</dbReference>
<evidence type="ECO:0000256" key="1">
    <source>
        <dbReference type="ARBA" id="ARBA00001933"/>
    </source>
</evidence>
<evidence type="ECO:0000256" key="7">
    <source>
        <dbReference type="ARBA" id="ARBA00029440"/>
    </source>
</evidence>
<evidence type="ECO:0000256" key="6">
    <source>
        <dbReference type="ARBA" id="ARBA00023239"/>
    </source>
</evidence>
<evidence type="ECO:0000256" key="8">
    <source>
        <dbReference type="ARBA" id="ARBA00049144"/>
    </source>
</evidence>
<evidence type="ECO:0000256" key="9">
    <source>
        <dbReference type="NCBIfam" id="TIGR00260"/>
    </source>
</evidence>
<dbReference type="eggNOG" id="COG0498">
    <property type="taxonomic scope" value="Bacteria"/>
</dbReference>
<dbReference type="Gene3D" id="3.90.1380.10">
    <property type="entry name" value="Threonine synthase, N-terminal domain"/>
    <property type="match status" value="1"/>
</dbReference>
<keyword evidence="6 12" id="KW-0456">Lyase</keyword>
<dbReference type="Pfam" id="PF14821">
    <property type="entry name" value="Thr_synth_N"/>
    <property type="match status" value="1"/>
</dbReference>
<protein>
    <recommendedName>
        <fullName evidence="3 9">Threonine synthase</fullName>
        <ecNumber evidence="9">4.2.3.1</ecNumber>
    </recommendedName>
</protein>
<comment type="caution">
    <text evidence="12">The sequence shown here is derived from an EMBL/GenBank/DDBJ whole genome shotgun (WGS) entry which is preliminary data.</text>
</comment>
<dbReference type="GO" id="GO:0004795">
    <property type="term" value="F:threonine synthase activity"/>
    <property type="evidence" value="ECO:0007669"/>
    <property type="project" value="UniProtKB-UniRule"/>
</dbReference>
<dbReference type="InterPro" id="IPR036052">
    <property type="entry name" value="TrpB-like_PALP_sf"/>
</dbReference>
<comment type="similarity">
    <text evidence="2">Belongs to the threonine synthase family.</text>
</comment>
<dbReference type="Gene3D" id="3.40.50.1100">
    <property type="match status" value="2"/>
</dbReference>
<comment type="pathway">
    <text evidence="7">Amino-acid biosynthesis.</text>
</comment>
<accession>K2PJI4</accession>
<evidence type="ECO:0000313" key="12">
    <source>
        <dbReference type="EMBL" id="EKF41327.1"/>
    </source>
</evidence>
<dbReference type="OrthoDB" id="9763107at2"/>
<dbReference type="CDD" id="cd01560">
    <property type="entry name" value="Thr-synth_2"/>
    <property type="match status" value="1"/>
</dbReference>
<evidence type="ECO:0000256" key="4">
    <source>
        <dbReference type="ARBA" id="ARBA00022605"/>
    </source>
</evidence>
<dbReference type="PATRIC" id="fig|1231190.3.peg.3268"/>
<dbReference type="Proteomes" id="UP000007374">
    <property type="component" value="Unassembled WGS sequence"/>
</dbReference>
<dbReference type="SUPFAM" id="SSF53686">
    <property type="entry name" value="Tryptophan synthase beta subunit-like PLP-dependent enzymes"/>
    <property type="match status" value="1"/>
</dbReference>
<dbReference type="EC" id="4.2.3.1" evidence="9"/>
<dbReference type="RefSeq" id="WP_009451341.1">
    <property type="nucleotide sequence ID" value="NZ_AMSI01000011.1"/>
</dbReference>
<dbReference type="PROSITE" id="PS00165">
    <property type="entry name" value="DEHYDRATASE_SER_THR"/>
    <property type="match status" value="1"/>
</dbReference>
<evidence type="ECO:0000256" key="3">
    <source>
        <dbReference type="ARBA" id="ARBA00018679"/>
    </source>
</evidence>
<evidence type="ECO:0000313" key="13">
    <source>
        <dbReference type="Proteomes" id="UP000007374"/>
    </source>
</evidence>